<dbReference type="STRING" id="400682.A0A1X7UWW1"/>
<evidence type="ECO:0000313" key="6">
    <source>
        <dbReference type="EnsemblMetazoa" id="Aqu2.1.32019_001"/>
    </source>
</evidence>
<reference evidence="6" key="1">
    <citation type="submission" date="2017-05" db="UniProtKB">
        <authorList>
            <consortium name="EnsemblMetazoa"/>
        </authorList>
    </citation>
    <scope>IDENTIFICATION</scope>
</reference>
<dbReference type="PANTHER" id="PTHR46481">
    <property type="entry name" value="ZINC FINGER BED DOMAIN-CONTAINING PROTEIN 4"/>
    <property type="match status" value="1"/>
</dbReference>
<dbReference type="InterPro" id="IPR052035">
    <property type="entry name" value="ZnF_BED_domain_contain"/>
</dbReference>
<evidence type="ECO:0000256" key="5">
    <source>
        <dbReference type="ARBA" id="ARBA00023242"/>
    </source>
</evidence>
<dbReference type="InterPro" id="IPR012337">
    <property type="entry name" value="RNaseH-like_sf"/>
</dbReference>
<keyword evidence="5" id="KW-0539">Nucleus</keyword>
<dbReference type="SUPFAM" id="SSF53098">
    <property type="entry name" value="Ribonuclease H-like"/>
    <property type="match status" value="1"/>
</dbReference>
<organism evidence="6">
    <name type="scientific">Amphimedon queenslandica</name>
    <name type="common">Sponge</name>
    <dbReference type="NCBI Taxonomy" id="400682"/>
    <lineage>
        <taxon>Eukaryota</taxon>
        <taxon>Metazoa</taxon>
        <taxon>Porifera</taxon>
        <taxon>Demospongiae</taxon>
        <taxon>Heteroscleromorpha</taxon>
        <taxon>Haplosclerida</taxon>
        <taxon>Niphatidae</taxon>
        <taxon>Amphimedon</taxon>
    </lineage>
</organism>
<keyword evidence="2" id="KW-0479">Metal-binding</keyword>
<proteinExistence type="predicted"/>
<dbReference type="AlphaFoldDB" id="A0A1X7UWW1"/>
<dbReference type="eggNOG" id="KOG1121">
    <property type="taxonomic scope" value="Eukaryota"/>
</dbReference>
<dbReference type="PANTHER" id="PTHR46481:SF10">
    <property type="entry name" value="ZINC FINGER BED DOMAIN-CONTAINING PROTEIN 39"/>
    <property type="match status" value="1"/>
</dbReference>
<dbReference type="OrthoDB" id="10057873at2759"/>
<evidence type="ECO:0008006" key="7">
    <source>
        <dbReference type="Google" id="ProtNLM"/>
    </source>
</evidence>
<keyword evidence="4" id="KW-0862">Zinc</keyword>
<evidence type="ECO:0000256" key="3">
    <source>
        <dbReference type="ARBA" id="ARBA00022771"/>
    </source>
</evidence>
<name>A0A1X7UWW1_AMPQE</name>
<evidence type="ECO:0000256" key="4">
    <source>
        <dbReference type="ARBA" id="ARBA00022833"/>
    </source>
</evidence>
<comment type="subcellular location">
    <subcellularLocation>
        <location evidence="1">Nucleus</location>
    </subcellularLocation>
</comment>
<dbReference type="GO" id="GO:0005634">
    <property type="term" value="C:nucleus"/>
    <property type="evidence" value="ECO:0007669"/>
    <property type="project" value="UniProtKB-SubCell"/>
</dbReference>
<sequence>MFLNVKECIAKLVQKEQHFSLTTDIWLSDSLDSYLSFTGHWIDSNWENKECCLHAQPFNERHTGENIVTVFTICLDTWNITDKLHVALRDSGSNFVAGFRNADILSCACFAHTLQLTIKDGILSQRSVELMLSTSRKIVGRFKQSNVSLHALSSAQSKLELCQHRPVQDEPTRWNSSYYMLQWFMEQKPAILAVSTEISLPTQLTNAQWQLMGKVLQVLKPFEEAT</sequence>
<protein>
    <recommendedName>
        <fullName evidence="7">Zinc finger BED domain-containing protein 4</fullName>
    </recommendedName>
</protein>
<evidence type="ECO:0000256" key="1">
    <source>
        <dbReference type="ARBA" id="ARBA00004123"/>
    </source>
</evidence>
<evidence type="ECO:0000256" key="2">
    <source>
        <dbReference type="ARBA" id="ARBA00022723"/>
    </source>
</evidence>
<dbReference type="EnsemblMetazoa" id="Aqu2.1.32019_001">
    <property type="protein sequence ID" value="Aqu2.1.32019_001"/>
    <property type="gene ID" value="Aqu2.1.32019"/>
</dbReference>
<dbReference type="OMA" id="KVELAMI"/>
<accession>A0A1X7UWW1</accession>
<keyword evidence="3" id="KW-0863">Zinc-finger</keyword>
<dbReference type="InParanoid" id="A0A1X7UWW1"/>
<dbReference type="GO" id="GO:0008270">
    <property type="term" value="F:zinc ion binding"/>
    <property type="evidence" value="ECO:0007669"/>
    <property type="project" value="UniProtKB-KW"/>
</dbReference>